<dbReference type="AlphaFoldDB" id="A0A0B6Y5E8"/>
<name>A0A0B6Y5E8_9EUPU</name>
<evidence type="ECO:0000256" key="1">
    <source>
        <dbReference type="SAM" id="MobiDB-lite"/>
    </source>
</evidence>
<feature type="compositionally biased region" description="Basic and acidic residues" evidence="1">
    <location>
        <begin position="16"/>
        <end position="30"/>
    </location>
</feature>
<gene>
    <name evidence="2" type="primary">ORF13260</name>
</gene>
<dbReference type="EMBL" id="HACG01004509">
    <property type="protein sequence ID" value="CEK51374.1"/>
    <property type="molecule type" value="Transcribed_RNA"/>
</dbReference>
<feature type="non-terminal residue" evidence="2">
    <location>
        <position position="1"/>
    </location>
</feature>
<organism evidence="2">
    <name type="scientific">Arion vulgaris</name>
    <dbReference type="NCBI Taxonomy" id="1028688"/>
    <lineage>
        <taxon>Eukaryota</taxon>
        <taxon>Metazoa</taxon>
        <taxon>Spiralia</taxon>
        <taxon>Lophotrochozoa</taxon>
        <taxon>Mollusca</taxon>
        <taxon>Gastropoda</taxon>
        <taxon>Heterobranchia</taxon>
        <taxon>Euthyneura</taxon>
        <taxon>Panpulmonata</taxon>
        <taxon>Eupulmonata</taxon>
        <taxon>Stylommatophora</taxon>
        <taxon>Helicina</taxon>
        <taxon>Arionoidea</taxon>
        <taxon>Arionidae</taxon>
        <taxon>Arion</taxon>
    </lineage>
</organism>
<accession>A0A0B6Y5E8</accession>
<feature type="non-terminal residue" evidence="2">
    <location>
        <position position="182"/>
    </location>
</feature>
<sequence length="182" mass="19803">PAVHQESIEEEDEEAEKAAMDEMKEEDHSTFKSSSHRLSQSLLNRNFPQPWGTPGTLNLLMTPESRLVRKGPGYSELSPIPENVSNERTEMLHQLVSRIEQACESMGQEAQAVSEAKALTPARLLSPLSQTTTALSTTDASNLAPLVCTSSSSLPSSSPCSQSSTNKNNICDILSFMNTSSY</sequence>
<protein>
    <submittedName>
        <fullName evidence="2">Uncharacterized protein</fullName>
    </submittedName>
</protein>
<evidence type="ECO:0000313" key="2">
    <source>
        <dbReference type="EMBL" id="CEK51374.1"/>
    </source>
</evidence>
<reference evidence="2" key="1">
    <citation type="submission" date="2014-12" db="EMBL/GenBank/DDBJ databases">
        <title>Insight into the proteome of Arion vulgaris.</title>
        <authorList>
            <person name="Aradska J."/>
            <person name="Bulat T."/>
            <person name="Smidak R."/>
            <person name="Sarate P."/>
            <person name="Gangsoo J."/>
            <person name="Sialana F."/>
            <person name="Bilban M."/>
            <person name="Lubec G."/>
        </authorList>
    </citation>
    <scope>NUCLEOTIDE SEQUENCE</scope>
    <source>
        <tissue evidence="2">Skin</tissue>
    </source>
</reference>
<feature type="region of interest" description="Disordered" evidence="1">
    <location>
        <begin position="1"/>
        <end position="37"/>
    </location>
</feature>
<proteinExistence type="predicted"/>